<keyword evidence="1" id="KW-0560">Oxidoreductase</keyword>
<dbReference type="PANTHER" id="PTHR40459:SF1">
    <property type="entry name" value="CONSERVED HYPOTHETICAL ALANINE AND LEUCINE RICH PROTEIN"/>
    <property type="match status" value="1"/>
</dbReference>
<dbReference type="KEGG" id="maga:Mag101_10965"/>
<evidence type="ECO:0000313" key="4">
    <source>
        <dbReference type="Proteomes" id="UP000188219"/>
    </source>
</evidence>
<organism evidence="3 4">
    <name type="scientific">Microbulbifer agarilyticus</name>
    <dbReference type="NCBI Taxonomy" id="260552"/>
    <lineage>
        <taxon>Bacteria</taxon>
        <taxon>Pseudomonadati</taxon>
        <taxon>Pseudomonadota</taxon>
        <taxon>Gammaproteobacteria</taxon>
        <taxon>Cellvibrionales</taxon>
        <taxon>Microbulbiferaceae</taxon>
        <taxon>Microbulbifer</taxon>
    </lineage>
</organism>
<dbReference type="Pfam" id="PF10728">
    <property type="entry name" value="DUF2520"/>
    <property type="match status" value="1"/>
</dbReference>
<name>A0A1Q2M730_9GAMM</name>
<keyword evidence="4" id="KW-1185">Reference proteome</keyword>
<dbReference type="Gene3D" id="3.40.50.720">
    <property type="entry name" value="NAD(P)-binding Rossmann-like Domain"/>
    <property type="match status" value="1"/>
</dbReference>
<dbReference type="SUPFAM" id="SSF51735">
    <property type="entry name" value="NAD(P)-binding Rossmann-fold domains"/>
    <property type="match status" value="1"/>
</dbReference>
<dbReference type="InterPro" id="IPR018931">
    <property type="entry name" value="DUF2520"/>
</dbReference>
<dbReference type="Gene3D" id="1.10.1040.20">
    <property type="entry name" value="ProC-like, C-terminal domain"/>
    <property type="match status" value="1"/>
</dbReference>
<evidence type="ECO:0000256" key="1">
    <source>
        <dbReference type="ARBA" id="ARBA00023002"/>
    </source>
</evidence>
<sequence>MLSLNVVGAGKLGRTLAALWHENSVFEIAGLFNRSAANAREAQDFIGAGTAVSDLNKLPPAQVWLLAVPDDQIATTAADLAPIIAQHHPLSGKSPILFHCSGALPASVLAASGADLLASAHPVHSFADPKRSFTDLPGSTVALEGNEEVIDVLEPAFTALSCNCIHLSPSQKVLYHTGSVMACNYLTVLMDLSLQVFQAAGIDNKSAMALLEPIVVQTVNNNFALGPTKALTGPLVRGDVATVARQTQALHQLAESSGTTGAGSDTTSGAQAVTLVELYRALGKAALPLAEKAGLSQDARRQLQSIFDES</sequence>
<dbReference type="SUPFAM" id="SSF48179">
    <property type="entry name" value="6-phosphogluconate dehydrogenase C-terminal domain-like"/>
    <property type="match status" value="1"/>
</dbReference>
<accession>A0A1Q2M730</accession>
<dbReference type="RefSeq" id="WP_077404698.1">
    <property type="nucleotide sequence ID" value="NZ_CP019650.1"/>
</dbReference>
<dbReference type="EMBL" id="CP019650">
    <property type="protein sequence ID" value="AQQ68097.1"/>
    <property type="molecule type" value="Genomic_DNA"/>
</dbReference>
<dbReference type="AlphaFoldDB" id="A0A1Q2M730"/>
<proteinExistence type="predicted"/>
<dbReference type="PANTHER" id="PTHR40459">
    <property type="entry name" value="CONSERVED HYPOTHETICAL ALANINE AND LEUCINE RICH PROTEIN"/>
    <property type="match status" value="1"/>
</dbReference>
<protein>
    <recommendedName>
        <fullName evidence="2">DUF2520 domain-containing protein</fullName>
    </recommendedName>
</protein>
<reference evidence="3" key="1">
    <citation type="submission" date="2017-02" db="EMBL/GenBank/DDBJ databases">
        <title>Genome of Microbulbifer agarilyticus GP101.</title>
        <authorList>
            <person name="Jung J."/>
            <person name="Bae S.S."/>
            <person name="Baek K."/>
        </authorList>
    </citation>
    <scope>NUCLEOTIDE SEQUENCE [LARGE SCALE GENOMIC DNA]</scope>
    <source>
        <strain evidence="3">GP101</strain>
    </source>
</reference>
<dbReference type="InterPro" id="IPR037108">
    <property type="entry name" value="TM1727-like_C_sf"/>
</dbReference>
<dbReference type="Proteomes" id="UP000188219">
    <property type="component" value="Chromosome"/>
</dbReference>
<dbReference type="STRING" id="260552.Mag101_10965"/>
<evidence type="ECO:0000313" key="3">
    <source>
        <dbReference type="EMBL" id="AQQ68097.1"/>
    </source>
</evidence>
<evidence type="ECO:0000259" key="2">
    <source>
        <dbReference type="Pfam" id="PF10728"/>
    </source>
</evidence>
<gene>
    <name evidence="3" type="ORF">Mag101_10965</name>
</gene>
<dbReference type="OrthoDB" id="8650434at2"/>
<dbReference type="InterPro" id="IPR008927">
    <property type="entry name" value="6-PGluconate_DH-like_C_sf"/>
</dbReference>
<feature type="domain" description="DUF2520" evidence="2">
    <location>
        <begin position="140"/>
        <end position="252"/>
    </location>
</feature>
<dbReference type="GO" id="GO:0016491">
    <property type="term" value="F:oxidoreductase activity"/>
    <property type="evidence" value="ECO:0007669"/>
    <property type="project" value="UniProtKB-KW"/>
</dbReference>
<dbReference type="InterPro" id="IPR036291">
    <property type="entry name" value="NAD(P)-bd_dom_sf"/>
</dbReference>